<evidence type="ECO:0000313" key="4">
    <source>
        <dbReference type="Proteomes" id="UP000185860"/>
    </source>
</evidence>
<evidence type="ECO:0000259" key="2">
    <source>
        <dbReference type="Pfam" id="PF13401"/>
    </source>
</evidence>
<feature type="region of interest" description="Disordered" evidence="1">
    <location>
        <begin position="354"/>
        <end position="379"/>
    </location>
</feature>
<dbReference type="Proteomes" id="UP000185860">
    <property type="component" value="Unassembled WGS sequence"/>
</dbReference>
<comment type="caution">
    <text evidence="3">The sequence shown here is derived from an EMBL/GenBank/DDBJ whole genome shotgun (WGS) entry which is preliminary data.</text>
</comment>
<name>A0A1U7I862_9CYAN</name>
<accession>A0A1U7I862</accession>
<dbReference type="Gene3D" id="3.40.50.300">
    <property type="entry name" value="P-loop containing nucleotide triphosphate hydrolases"/>
    <property type="match status" value="1"/>
</dbReference>
<organism evidence="3 4">
    <name type="scientific">[Phormidium ambiguum] IAM M-71</name>
    <dbReference type="NCBI Taxonomy" id="454136"/>
    <lineage>
        <taxon>Bacteria</taxon>
        <taxon>Bacillati</taxon>
        <taxon>Cyanobacteriota</taxon>
        <taxon>Cyanophyceae</taxon>
        <taxon>Oscillatoriophycideae</taxon>
        <taxon>Aerosakkonematales</taxon>
        <taxon>Aerosakkonemataceae</taxon>
        <taxon>Floridanema</taxon>
    </lineage>
</organism>
<evidence type="ECO:0000313" key="3">
    <source>
        <dbReference type="EMBL" id="OKH32562.1"/>
    </source>
</evidence>
<keyword evidence="3" id="KW-0547">Nucleotide-binding</keyword>
<feature type="domain" description="ORC1/DEAH AAA+ ATPase" evidence="2">
    <location>
        <begin position="56"/>
        <end position="214"/>
    </location>
</feature>
<dbReference type="OrthoDB" id="9086539at2"/>
<feature type="compositionally biased region" description="Basic residues" evidence="1">
    <location>
        <begin position="357"/>
        <end position="368"/>
    </location>
</feature>
<dbReference type="Pfam" id="PF13401">
    <property type="entry name" value="AAA_22"/>
    <property type="match status" value="1"/>
</dbReference>
<dbReference type="InterPro" id="IPR027417">
    <property type="entry name" value="P-loop_NTPase"/>
</dbReference>
<proteinExistence type="predicted"/>
<evidence type="ECO:0000256" key="1">
    <source>
        <dbReference type="SAM" id="MobiDB-lite"/>
    </source>
</evidence>
<sequence>MVNTNARAFPPEFLNKSSEDKTCYFKGITIPHRKLKEALSRLLINILEPADTLGFLVFGVTGVGKTTLRLRLEKLLWERFLPELQENPGKIAVASVEAIPAERGNFSHKDYYIRALESLNEVLIEYKSNYKFSENFTNDLGLINQSYRKDTNTLRRAMEKVFRYRQLRCFLVDEAQHLLMMSGGHQMLHQMNWIKSIANLTGTIHILFGTYELLNCSTLNGQVGRRSEDIHLTPYQLDEAEDVTEFIRVIRTLEKHLPLEEEPCLENYYEYLFSGSVGCVGILKNWLTRSLRFAYEEEAATLTIKHLEQGAFSPGRINQIFQESAQGQLRLKQESSYHFIGNLTTSVPANVVQGSSLKKRPVGKRKPKRDPVRTPDNES</sequence>
<dbReference type="InterPro" id="IPR049945">
    <property type="entry name" value="AAA_22"/>
</dbReference>
<dbReference type="GO" id="GO:0016887">
    <property type="term" value="F:ATP hydrolysis activity"/>
    <property type="evidence" value="ECO:0007669"/>
    <property type="project" value="InterPro"/>
</dbReference>
<dbReference type="AlphaFoldDB" id="A0A1U7I862"/>
<reference evidence="3 4" key="1">
    <citation type="submission" date="2016-11" db="EMBL/GenBank/DDBJ databases">
        <title>Draft Genome Sequences of Nine Cyanobacterial Strains from Diverse Habitats.</title>
        <authorList>
            <person name="Zhu T."/>
            <person name="Hou S."/>
            <person name="Lu X."/>
            <person name="Hess W.R."/>
        </authorList>
    </citation>
    <scope>NUCLEOTIDE SEQUENCE [LARGE SCALE GENOMIC DNA]</scope>
    <source>
        <strain evidence="3 4">IAM M-71</strain>
    </source>
</reference>
<dbReference type="STRING" id="454136.NIES2119_25855"/>
<keyword evidence="3" id="KW-0067">ATP-binding</keyword>
<dbReference type="GO" id="GO:0005524">
    <property type="term" value="F:ATP binding"/>
    <property type="evidence" value="ECO:0007669"/>
    <property type="project" value="UniProtKB-KW"/>
</dbReference>
<dbReference type="RefSeq" id="WP_073596366.1">
    <property type="nucleotide sequence ID" value="NZ_MRCE01000038.1"/>
</dbReference>
<feature type="compositionally biased region" description="Basic and acidic residues" evidence="1">
    <location>
        <begin position="369"/>
        <end position="379"/>
    </location>
</feature>
<protein>
    <submittedName>
        <fullName evidence="3">ATP-binding protein</fullName>
    </submittedName>
</protein>
<gene>
    <name evidence="3" type="ORF">NIES2119_25855</name>
</gene>
<dbReference type="EMBL" id="MRCE01000038">
    <property type="protein sequence ID" value="OKH32562.1"/>
    <property type="molecule type" value="Genomic_DNA"/>
</dbReference>
<dbReference type="SUPFAM" id="SSF52540">
    <property type="entry name" value="P-loop containing nucleoside triphosphate hydrolases"/>
    <property type="match status" value="1"/>
</dbReference>